<dbReference type="Proteomes" id="UP000078541">
    <property type="component" value="Unassembled WGS sequence"/>
</dbReference>
<name>A0A151JYJ3_9HYME</name>
<keyword evidence="2" id="KW-1185">Reference proteome</keyword>
<accession>A0A151JYJ3</accession>
<gene>
    <name evidence="1" type="ORF">ALC56_04061</name>
</gene>
<dbReference type="AlphaFoldDB" id="A0A151JYJ3"/>
<organism evidence="1 2">
    <name type="scientific">Trachymyrmex septentrionalis</name>
    <dbReference type="NCBI Taxonomy" id="34720"/>
    <lineage>
        <taxon>Eukaryota</taxon>
        <taxon>Metazoa</taxon>
        <taxon>Ecdysozoa</taxon>
        <taxon>Arthropoda</taxon>
        <taxon>Hexapoda</taxon>
        <taxon>Insecta</taxon>
        <taxon>Pterygota</taxon>
        <taxon>Neoptera</taxon>
        <taxon>Endopterygota</taxon>
        <taxon>Hymenoptera</taxon>
        <taxon>Apocrita</taxon>
        <taxon>Aculeata</taxon>
        <taxon>Formicoidea</taxon>
        <taxon>Formicidae</taxon>
        <taxon>Myrmicinae</taxon>
        <taxon>Trachymyrmex</taxon>
    </lineage>
</organism>
<proteinExistence type="predicted"/>
<reference evidence="1 2" key="1">
    <citation type="submission" date="2016-03" db="EMBL/GenBank/DDBJ databases">
        <title>Trachymyrmex septentrionalis WGS genome.</title>
        <authorList>
            <person name="Nygaard S."/>
            <person name="Hu H."/>
            <person name="Boomsma J."/>
            <person name="Zhang G."/>
        </authorList>
    </citation>
    <scope>NUCLEOTIDE SEQUENCE [LARGE SCALE GENOMIC DNA]</scope>
    <source>
        <strain evidence="1">Tsep2-gDNA-1</strain>
        <tissue evidence="1">Whole body</tissue>
    </source>
</reference>
<protein>
    <submittedName>
        <fullName evidence="1">Uncharacterized protein</fullName>
    </submittedName>
</protein>
<dbReference type="EMBL" id="KQ981463">
    <property type="protein sequence ID" value="KYN41508.1"/>
    <property type="molecule type" value="Genomic_DNA"/>
</dbReference>
<evidence type="ECO:0000313" key="2">
    <source>
        <dbReference type="Proteomes" id="UP000078541"/>
    </source>
</evidence>
<sequence>MHFNLFSSSKDCCTVEDNLSDGRECFIAVFTESHVCVMSHTSMPLDKFTLVFSTMDRVSISLGSVNTGLTSHDLLHRLEQCIQPCCFFRGSIRILLTGANLRSRSALSPTVENETRGLRRCCAARKTEEEHVRSKEEDRGKERDTEIALKYHHYLLPRDRS</sequence>
<evidence type="ECO:0000313" key="1">
    <source>
        <dbReference type="EMBL" id="KYN41508.1"/>
    </source>
</evidence>